<organism evidence="1 2">
    <name type="scientific">Eumeta variegata</name>
    <name type="common">Bagworm moth</name>
    <name type="synonym">Eumeta japonica</name>
    <dbReference type="NCBI Taxonomy" id="151549"/>
    <lineage>
        <taxon>Eukaryota</taxon>
        <taxon>Metazoa</taxon>
        <taxon>Ecdysozoa</taxon>
        <taxon>Arthropoda</taxon>
        <taxon>Hexapoda</taxon>
        <taxon>Insecta</taxon>
        <taxon>Pterygota</taxon>
        <taxon>Neoptera</taxon>
        <taxon>Endopterygota</taxon>
        <taxon>Lepidoptera</taxon>
        <taxon>Glossata</taxon>
        <taxon>Ditrysia</taxon>
        <taxon>Tineoidea</taxon>
        <taxon>Psychidae</taxon>
        <taxon>Oiketicinae</taxon>
        <taxon>Eumeta</taxon>
    </lineage>
</organism>
<sequence length="89" mass="10362">MGGAWERLVKSVKTGLYKVPHEQHPHEKMLYMLLCETEYTVNSRSFTHVSVQIEDAEALTPNHFFCICIWARAVKLLGFTDDDLDKRQH</sequence>
<gene>
    <name evidence="1" type="ORF">EVAR_75367_1</name>
</gene>
<dbReference type="PANTHER" id="PTHR47331:SF1">
    <property type="entry name" value="GAG-LIKE PROTEIN"/>
    <property type="match status" value="1"/>
</dbReference>
<dbReference type="EMBL" id="BGZK01001155">
    <property type="protein sequence ID" value="GBP72748.1"/>
    <property type="molecule type" value="Genomic_DNA"/>
</dbReference>
<name>A0A4C1Y9X9_EUMVA</name>
<dbReference type="OrthoDB" id="10049357at2759"/>
<protein>
    <submittedName>
        <fullName evidence="1">Uncharacterized protein</fullName>
    </submittedName>
</protein>
<dbReference type="AlphaFoldDB" id="A0A4C1Y9X9"/>
<keyword evidence="2" id="KW-1185">Reference proteome</keyword>
<evidence type="ECO:0000313" key="1">
    <source>
        <dbReference type="EMBL" id="GBP72748.1"/>
    </source>
</evidence>
<proteinExistence type="predicted"/>
<evidence type="ECO:0000313" key="2">
    <source>
        <dbReference type="Proteomes" id="UP000299102"/>
    </source>
</evidence>
<comment type="caution">
    <text evidence="1">The sequence shown here is derived from an EMBL/GenBank/DDBJ whole genome shotgun (WGS) entry which is preliminary data.</text>
</comment>
<dbReference type="PANTHER" id="PTHR47331">
    <property type="entry name" value="PHD-TYPE DOMAIN-CONTAINING PROTEIN"/>
    <property type="match status" value="1"/>
</dbReference>
<dbReference type="Proteomes" id="UP000299102">
    <property type="component" value="Unassembled WGS sequence"/>
</dbReference>
<reference evidence="1 2" key="1">
    <citation type="journal article" date="2019" name="Commun. Biol.">
        <title>The bagworm genome reveals a unique fibroin gene that provides high tensile strength.</title>
        <authorList>
            <person name="Kono N."/>
            <person name="Nakamura H."/>
            <person name="Ohtoshi R."/>
            <person name="Tomita M."/>
            <person name="Numata K."/>
            <person name="Arakawa K."/>
        </authorList>
    </citation>
    <scope>NUCLEOTIDE SEQUENCE [LARGE SCALE GENOMIC DNA]</scope>
</reference>
<accession>A0A4C1Y9X9</accession>